<dbReference type="RefSeq" id="WP_066893840.1">
    <property type="nucleotide sequence ID" value="NZ_CP065728.1"/>
</dbReference>
<dbReference type="AlphaFoldDB" id="A0A1B8PIC1"/>
<dbReference type="EMBL" id="LXTW01000006">
    <property type="protein sequence ID" value="OBX86457.1"/>
    <property type="molecule type" value="Genomic_DNA"/>
</dbReference>
<keyword evidence="6" id="KW-1185">Reference proteome</keyword>
<dbReference type="Proteomes" id="UP000594834">
    <property type="component" value="Chromosome"/>
</dbReference>
<dbReference type="EMBL" id="CP065728">
    <property type="protein sequence ID" value="QPT44462.1"/>
    <property type="molecule type" value="Genomic_DNA"/>
</dbReference>
<evidence type="ECO:0000313" key="2">
    <source>
        <dbReference type="EMBL" id="OBX86457.1"/>
    </source>
</evidence>
<accession>A0A1B8PIC1</accession>
<name>A0A1B8PIC1_MORNO</name>
<dbReference type="Proteomes" id="UP000092671">
    <property type="component" value="Unassembled WGS sequence"/>
</dbReference>
<organism evidence="1 5">
    <name type="scientific">Moraxella nonliquefaciens</name>
    <dbReference type="NCBI Taxonomy" id="478"/>
    <lineage>
        <taxon>Bacteria</taxon>
        <taxon>Pseudomonadati</taxon>
        <taxon>Pseudomonadota</taxon>
        <taxon>Gammaproteobacteria</taxon>
        <taxon>Moraxellales</taxon>
        <taxon>Moraxellaceae</taxon>
        <taxon>Moraxella</taxon>
    </lineage>
</organism>
<dbReference type="EMBL" id="LZDN01000040">
    <property type="protein sequence ID" value="OBX48826.1"/>
    <property type="molecule type" value="Genomic_DNA"/>
</dbReference>
<dbReference type="OrthoDB" id="6657691at2"/>
<sequence>MRKIQKHQFEPVSLLTAERGMIEVTIIPAIGQPNWLVPTALIMSVDEYHERIWTYLWRGQEVSVYHLVPKDIEADKLVILEGNSDVHRLVLQTTGELMTKRVRISDVTDVTLSDEEMAGIWLSTPNLPNREQKQESYLYQAVMLDGAIHVVPDLDLIAHRLVDLDS</sequence>
<reference evidence="2 4" key="1">
    <citation type="submission" date="2016-05" db="EMBL/GenBank/DDBJ databases">
        <title>Draft genome sequence of Moraxella nonliquefaciens CCUG 348T.</title>
        <authorList>
            <person name="Salva-Serra F."/>
            <person name="Engstrom-Jakobsson H."/>
            <person name="Thorell K."/>
            <person name="Gonzales-Siles L."/>
            <person name="Karlsson R."/>
            <person name="Boulund F."/>
            <person name="Engstrand L."/>
            <person name="Kristiansson E."/>
            <person name="Moore E."/>
        </authorList>
    </citation>
    <scope>NUCLEOTIDE SEQUENCE [LARGE SCALE GENOMIC DNA]</scope>
    <source>
        <strain evidence="2 4">CCUG 348</strain>
    </source>
</reference>
<evidence type="ECO:0000313" key="4">
    <source>
        <dbReference type="Proteomes" id="UP000092575"/>
    </source>
</evidence>
<dbReference type="Proteomes" id="UP000092575">
    <property type="component" value="Unassembled WGS sequence"/>
</dbReference>
<evidence type="ECO:0000313" key="3">
    <source>
        <dbReference type="EMBL" id="QPT44462.1"/>
    </source>
</evidence>
<reference evidence="1 5" key="2">
    <citation type="submission" date="2016-06" db="EMBL/GenBank/DDBJ databases">
        <title>Draft genome of Moraxella nonliquefaciens CCUG 60284.</title>
        <authorList>
            <person name="Salva-Serra F."/>
            <person name="Engstrom-Jakobsson H."/>
            <person name="Thorell K."/>
            <person name="Gonzales-Siles L."/>
            <person name="Karlsson R."/>
            <person name="Boulund F."/>
            <person name="Engstrand L."/>
            <person name="Kristiansson E."/>
            <person name="Moore E."/>
        </authorList>
    </citation>
    <scope>NUCLEOTIDE SEQUENCE [LARGE SCALE GENOMIC DNA]</scope>
    <source>
        <strain evidence="1 5">CCUG 60284</strain>
    </source>
</reference>
<evidence type="ECO:0000313" key="6">
    <source>
        <dbReference type="Proteomes" id="UP000594834"/>
    </source>
</evidence>
<evidence type="ECO:0008006" key="7">
    <source>
        <dbReference type="Google" id="ProtNLM"/>
    </source>
</evidence>
<proteinExistence type="predicted"/>
<protein>
    <recommendedName>
        <fullName evidence="7">CheW-like domain-containing protein</fullName>
    </recommendedName>
</protein>
<evidence type="ECO:0000313" key="5">
    <source>
        <dbReference type="Proteomes" id="UP000092671"/>
    </source>
</evidence>
<reference evidence="3 6" key="3">
    <citation type="submission" date="2020-12" db="EMBL/GenBank/DDBJ databases">
        <title>FDA dAtabase for Regulatory Grade micrObial Sequences (FDA-ARGOS): Supporting development and validation of Infectious Disease Dx tests.</title>
        <authorList>
            <person name="Sproer C."/>
            <person name="Gronow S."/>
            <person name="Severitt S."/>
            <person name="Schroder I."/>
            <person name="Tallon L."/>
            <person name="Sadzewicz L."/>
            <person name="Zhao X."/>
            <person name="Boylan J."/>
            <person name="Ott S."/>
            <person name="Bowen H."/>
            <person name="Vavikolanu K."/>
            <person name="Mehta A."/>
            <person name="Aluvathingal J."/>
            <person name="Nadendla S."/>
            <person name="Lowell S."/>
            <person name="Myers T."/>
            <person name="Yan Y."/>
            <person name="Sichtig H."/>
        </authorList>
    </citation>
    <scope>NUCLEOTIDE SEQUENCE [LARGE SCALE GENOMIC DNA]</scope>
    <source>
        <strain evidence="3 6">FDAARGOS_869</strain>
    </source>
</reference>
<gene>
    <name evidence="2" type="ORF">A7456_09900</name>
    <name evidence="1" type="ORF">A9Z60_04050</name>
    <name evidence="3" type="ORF">I6G26_10560</name>
</gene>
<evidence type="ECO:0000313" key="1">
    <source>
        <dbReference type="EMBL" id="OBX48826.1"/>
    </source>
</evidence>